<dbReference type="SUPFAM" id="SSF53756">
    <property type="entry name" value="UDP-Glycosyltransferase/glycogen phosphorylase"/>
    <property type="match status" value="1"/>
</dbReference>
<dbReference type="PANTHER" id="PTHR48050">
    <property type="entry name" value="STEROL 3-BETA-GLUCOSYLTRANSFERASE"/>
    <property type="match status" value="1"/>
</dbReference>
<gene>
    <name evidence="3" type="ORF">g.41445</name>
</gene>
<accession>A0A1D2AB19</accession>
<evidence type="ECO:0000256" key="1">
    <source>
        <dbReference type="ARBA" id="ARBA00022679"/>
    </source>
</evidence>
<dbReference type="AlphaFoldDB" id="A0A1D2AB19"/>
<proteinExistence type="predicted"/>
<organism evidence="3">
    <name type="scientific">Auxenochlorella protothecoides</name>
    <name type="common">Green microalga</name>
    <name type="synonym">Chlorella protothecoides</name>
    <dbReference type="NCBI Taxonomy" id="3075"/>
    <lineage>
        <taxon>Eukaryota</taxon>
        <taxon>Viridiplantae</taxon>
        <taxon>Chlorophyta</taxon>
        <taxon>core chlorophytes</taxon>
        <taxon>Trebouxiophyceae</taxon>
        <taxon>Chlorellales</taxon>
        <taxon>Chlorellaceae</taxon>
        <taxon>Auxenochlorella</taxon>
    </lineage>
</organism>
<protein>
    <recommendedName>
        <fullName evidence="2">Erythromycin biosynthesis protein CIII-like C-terminal domain-containing protein</fullName>
    </recommendedName>
</protein>
<dbReference type="InterPro" id="IPR010610">
    <property type="entry name" value="EryCIII-like_C"/>
</dbReference>
<evidence type="ECO:0000313" key="3">
    <source>
        <dbReference type="EMBL" id="JAT76368.1"/>
    </source>
</evidence>
<dbReference type="Gene3D" id="3.40.50.2000">
    <property type="entry name" value="Glycogen Phosphorylase B"/>
    <property type="match status" value="2"/>
</dbReference>
<evidence type="ECO:0000259" key="2">
    <source>
        <dbReference type="Pfam" id="PF06722"/>
    </source>
</evidence>
<dbReference type="InterPro" id="IPR002213">
    <property type="entry name" value="UDP_glucos_trans"/>
</dbReference>
<dbReference type="PANTHER" id="PTHR48050:SF11">
    <property type="entry name" value="GLYCOSYLTRANSFERASE"/>
    <property type="match status" value="1"/>
</dbReference>
<reference evidence="3" key="1">
    <citation type="submission" date="2015-08" db="EMBL/GenBank/DDBJ databases">
        <authorList>
            <person name="Babu N.S."/>
            <person name="Beckwith C.J."/>
            <person name="Beseler K.G."/>
            <person name="Brison A."/>
            <person name="Carone J.V."/>
            <person name="Caskin T.P."/>
            <person name="Diamond M."/>
            <person name="Durham M.E."/>
            <person name="Foxe J.M."/>
            <person name="Go M."/>
            <person name="Henderson B.A."/>
            <person name="Jones I.B."/>
            <person name="McGettigan J.A."/>
            <person name="Micheletti S.J."/>
            <person name="Nasrallah M.E."/>
            <person name="Ortiz D."/>
            <person name="Piller C.R."/>
            <person name="Privatt S.R."/>
            <person name="Schneider S.L."/>
            <person name="Sharp S."/>
            <person name="Smith T.C."/>
            <person name="Stanton J.D."/>
            <person name="Ullery H.E."/>
            <person name="Wilson R.J."/>
            <person name="Serrano M.G."/>
            <person name="Buck G."/>
            <person name="Lee V."/>
            <person name="Wang Y."/>
            <person name="Carvalho R."/>
            <person name="Voegtly L."/>
            <person name="Shi R."/>
            <person name="Duckworth R."/>
            <person name="Johnson A."/>
            <person name="Loviza R."/>
            <person name="Walstead R."/>
            <person name="Shah Z."/>
            <person name="Kiflezghi M."/>
            <person name="Wade K."/>
            <person name="Ball S.L."/>
            <person name="Bradley K.W."/>
            <person name="Asai D.J."/>
            <person name="Bowman C.A."/>
            <person name="Russell D.A."/>
            <person name="Pope W.H."/>
            <person name="Jacobs-Sera D."/>
            <person name="Hendrix R.W."/>
            <person name="Hatfull G.F."/>
        </authorList>
    </citation>
    <scope>NUCLEOTIDE SEQUENCE</scope>
</reference>
<feature type="domain" description="Erythromycin biosynthesis protein CIII-like C-terminal" evidence="2">
    <location>
        <begin position="389"/>
        <end position="444"/>
    </location>
</feature>
<keyword evidence="1" id="KW-0808">Transferase</keyword>
<dbReference type="Pfam" id="PF06722">
    <property type="entry name" value="EryCIII-like_C"/>
    <property type="match status" value="1"/>
</dbReference>
<dbReference type="GO" id="GO:0008194">
    <property type="term" value="F:UDP-glycosyltransferase activity"/>
    <property type="evidence" value="ECO:0007669"/>
    <property type="project" value="InterPro"/>
</dbReference>
<dbReference type="GO" id="GO:0016758">
    <property type="term" value="F:hexosyltransferase activity"/>
    <property type="evidence" value="ECO:0007669"/>
    <property type="project" value="UniProtKB-ARBA"/>
</dbReference>
<name>A0A1D2AB19_AUXPR</name>
<dbReference type="CDD" id="cd03784">
    <property type="entry name" value="GT1_Gtf-like"/>
    <property type="match status" value="1"/>
</dbReference>
<dbReference type="EMBL" id="GDKF01002254">
    <property type="protein sequence ID" value="JAT76368.1"/>
    <property type="molecule type" value="Transcribed_RNA"/>
</dbReference>
<dbReference type="InterPro" id="IPR050426">
    <property type="entry name" value="Glycosyltransferase_28"/>
</dbReference>
<sequence length="516" mass="56150">MTAALQPQSGILFIAFGSRGDTQPLLVLAHSVSTDPTFTSCRVSFITHAAHMDWIGNLDLSPDLQYFWANSDPFVLPHKVGSKQWIYRKPCLRVYSRLAIPSHSCISPTQRAEQDASQRQCCLSACQTLFAKVPAAARIGLRVCKQPGLIVYNLFSLEGFHLAEAFGLISVAASPCAPPSSAPPGFWDAMAAEDPEFVSSLQASRLPFMRRGGCGDLVSRAHIHEWMWPLFADHWGVWRTAALNLPASPCQFDRTAAPMLLLGISSLLCPESSRSLTTATMCGPWDIHSIQLHRGPEGWLHGPPSSPGSKPLLVDLGCSSRMLDLDQQQAFLELVGALARKSTIGIHLSGSQLRLPELDTRVLEVGSLTQDRRKCSHQKVHLHRDPVSHSHLLPSCCAILHVGGAGTTLAAAKAGTPQLVAPLHFDQEDWACCVARTGIGIRIASLLDMVHRGTDQGRLDDEAESLAHAIQRLVRDPGVAQRCREMEQTLRGEDGVRAALRVIERLLAEGSRVADG</sequence>